<dbReference type="Gene3D" id="2.60.40.790">
    <property type="match status" value="1"/>
</dbReference>
<reference evidence="5 6" key="1">
    <citation type="submission" date="2016-11" db="EMBL/GenBank/DDBJ databases">
        <authorList>
            <person name="Varghese N."/>
            <person name="Submissions S."/>
        </authorList>
    </citation>
    <scope>NUCLEOTIDE SEQUENCE [LARGE SCALE GENOMIC DNA]</scope>
    <source>
        <strain evidence="5 6">DSM 28249</strain>
    </source>
</reference>
<dbReference type="InterPro" id="IPR008978">
    <property type="entry name" value="HSP20-like_chaperone"/>
</dbReference>
<evidence type="ECO:0000256" key="3">
    <source>
        <dbReference type="SAM" id="MobiDB-lite"/>
    </source>
</evidence>
<dbReference type="PROSITE" id="PS01031">
    <property type="entry name" value="SHSP"/>
    <property type="match status" value="1"/>
</dbReference>
<dbReference type="SUPFAM" id="SSF49764">
    <property type="entry name" value="HSP20-like chaperones"/>
    <property type="match status" value="1"/>
</dbReference>
<keyword evidence="5" id="KW-0346">Stress response</keyword>
<evidence type="ECO:0000313" key="6">
    <source>
        <dbReference type="Proteomes" id="UP000322545"/>
    </source>
</evidence>
<dbReference type="RefSeq" id="WP_223228325.1">
    <property type="nucleotide sequence ID" value="NZ_FRCB01000002.1"/>
</dbReference>
<accession>A0A1M7D715</accession>
<evidence type="ECO:0000313" key="5">
    <source>
        <dbReference type="EMBL" id="SHL75286.1"/>
    </source>
</evidence>
<keyword evidence="6" id="KW-1185">Reference proteome</keyword>
<dbReference type="InterPro" id="IPR002068">
    <property type="entry name" value="A-crystallin/Hsp20_dom"/>
</dbReference>
<dbReference type="AlphaFoldDB" id="A0A1M7D715"/>
<dbReference type="CDD" id="cd06464">
    <property type="entry name" value="ACD_sHsps-like"/>
    <property type="match status" value="1"/>
</dbReference>
<evidence type="ECO:0000256" key="1">
    <source>
        <dbReference type="PROSITE-ProRule" id="PRU00285"/>
    </source>
</evidence>
<organism evidence="5 6">
    <name type="scientific">Roseovarius litoreus</name>
    <dbReference type="NCBI Taxonomy" id="1155722"/>
    <lineage>
        <taxon>Bacteria</taxon>
        <taxon>Pseudomonadati</taxon>
        <taxon>Pseudomonadota</taxon>
        <taxon>Alphaproteobacteria</taxon>
        <taxon>Rhodobacterales</taxon>
        <taxon>Roseobacteraceae</taxon>
        <taxon>Roseovarius</taxon>
    </lineage>
</organism>
<evidence type="ECO:0000259" key="4">
    <source>
        <dbReference type="PROSITE" id="PS01031"/>
    </source>
</evidence>
<dbReference type="Pfam" id="PF00011">
    <property type="entry name" value="HSP20"/>
    <property type="match status" value="1"/>
</dbReference>
<feature type="domain" description="SHSP" evidence="4">
    <location>
        <begin position="64"/>
        <end position="178"/>
    </location>
</feature>
<protein>
    <submittedName>
        <fullName evidence="5">Heat shock protein Hsp20</fullName>
    </submittedName>
</protein>
<name>A0A1M7D715_9RHOB</name>
<comment type="similarity">
    <text evidence="1 2">Belongs to the small heat shock protein (HSP20) family.</text>
</comment>
<dbReference type="PANTHER" id="PTHR11527">
    <property type="entry name" value="HEAT-SHOCK PROTEIN 20 FAMILY MEMBER"/>
    <property type="match status" value="1"/>
</dbReference>
<evidence type="ECO:0000256" key="2">
    <source>
        <dbReference type="RuleBase" id="RU003616"/>
    </source>
</evidence>
<dbReference type="Proteomes" id="UP000322545">
    <property type="component" value="Unassembled WGS sequence"/>
</dbReference>
<sequence>MSKKKSDAAKPGTVEVQTSPATSDIAGQGMGILPGLRHEIDRLFDEFDPWGWGLSRRQPLGRLRSAMTPMPAMDLVERDGDFELTAELPGMSADNVEVKVSDGYLSIRGEKTEEKKTDEDNYHLSERSFGAFHRRCKLPPGADPDQIDARFSDGVLRVTMPKTPEAREKERKIAIKSG</sequence>
<dbReference type="EMBL" id="FRCB01000002">
    <property type="protein sequence ID" value="SHL75286.1"/>
    <property type="molecule type" value="Genomic_DNA"/>
</dbReference>
<proteinExistence type="inferred from homology"/>
<dbReference type="InterPro" id="IPR031107">
    <property type="entry name" value="Small_HSP"/>
</dbReference>
<gene>
    <name evidence="5" type="ORF">SAMN05443432_102455</name>
</gene>
<feature type="region of interest" description="Disordered" evidence="3">
    <location>
        <begin position="1"/>
        <end position="27"/>
    </location>
</feature>